<feature type="region of interest" description="Disordered" evidence="1">
    <location>
        <begin position="1"/>
        <end position="31"/>
    </location>
</feature>
<feature type="transmembrane region" description="Helical" evidence="2">
    <location>
        <begin position="93"/>
        <end position="115"/>
    </location>
</feature>
<keyword evidence="2" id="KW-1133">Transmembrane helix</keyword>
<keyword evidence="2" id="KW-0812">Transmembrane</keyword>
<evidence type="ECO:0000256" key="1">
    <source>
        <dbReference type="SAM" id="MobiDB-lite"/>
    </source>
</evidence>
<accession>A0ABS9XC02</accession>
<sequence length="272" mass="28189">MGDRQSDGGARAGRRAHPGGTLPGSAAEASGRVTESLIADAVRPHALDTDAEQRALAAFRAARDAGMYAAVHGSRTRRRDDWRPREHRRVRRSLRVTFTLSLAGLTLGGVAFAAIDSVGGSPDRGHAGGQRTQAPAAPAAGTSRTPGPSAPHERPDTAKDTEAHCRAYAKKLDGHGKALDSTAWRRLIAAAGGEKNVTAYCAEQLDEKPGAAPSASRPGNNGRTAEPGKTAKPEKTAQPQQTDNGRKTDKGAGEGAEEGADRDTGQGNGKNG</sequence>
<comment type="caution">
    <text evidence="3">The sequence shown here is derived from an EMBL/GenBank/DDBJ whole genome shotgun (WGS) entry which is preliminary data.</text>
</comment>
<name>A0ABS9XC02_9ACTN</name>
<dbReference type="RefSeq" id="WP_242708832.1">
    <property type="nucleotide sequence ID" value="NZ_JALDAX010000002.1"/>
</dbReference>
<reference evidence="3" key="1">
    <citation type="submission" date="2022-03" db="EMBL/GenBank/DDBJ databases">
        <title>Streptomyces 7R015 and 7R016 isolated from Barleria lupulina in Thailand.</title>
        <authorList>
            <person name="Kanchanasin P."/>
            <person name="Phongsopitanun W."/>
            <person name="Tanasupawat S."/>
        </authorList>
    </citation>
    <scope>NUCLEOTIDE SEQUENCE</scope>
    <source>
        <strain evidence="3">7R016</strain>
    </source>
</reference>
<feature type="region of interest" description="Disordered" evidence="1">
    <location>
        <begin position="122"/>
        <end position="160"/>
    </location>
</feature>
<keyword evidence="4" id="KW-1185">Reference proteome</keyword>
<proteinExistence type="predicted"/>
<feature type="compositionally biased region" description="Basic and acidic residues" evidence="1">
    <location>
        <begin position="151"/>
        <end position="160"/>
    </location>
</feature>
<evidence type="ECO:0000313" key="4">
    <source>
        <dbReference type="Proteomes" id="UP001165270"/>
    </source>
</evidence>
<gene>
    <name evidence="3" type="ORF">MQN93_07495</name>
</gene>
<keyword evidence="2" id="KW-0472">Membrane</keyword>
<dbReference type="EMBL" id="JALDAX010000002">
    <property type="protein sequence ID" value="MCI3239564.1"/>
    <property type="molecule type" value="Genomic_DNA"/>
</dbReference>
<protein>
    <submittedName>
        <fullName evidence="3">Uncharacterized protein</fullName>
    </submittedName>
</protein>
<feature type="region of interest" description="Disordered" evidence="1">
    <location>
        <begin position="205"/>
        <end position="272"/>
    </location>
</feature>
<evidence type="ECO:0000313" key="3">
    <source>
        <dbReference type="EMBL" id="MCI3239564.1"/>
    </source>
</evidence>
<organism evidence="3 4">
    <name type="scientific">Streptomyces spinosisporus</name>
    <dbReference type="NCBI Taxonomy" id="2927582"/>
    <lineage>
        <taxon>Bacteria</taxon>
        <taxon>Bacillati</taxon>
        <taxon>Actinomycetota</taxon>
        <taxon>Actinomycetes</taxon>
        <taxon>Kitasatosporales</taxon>
        <taxon>Streptomycetaceae</taxon>
        <taxon>Streptomyces</taxon>
    </lineage>
</organism>
<evidence type="ECO:0000256" key="2">
    <source>
        <dbReference type="SAM" id="Phobius"/>
    </source>
</evidence>
<dbReference type="Proteomes" id="UP001165270">
    <property type="component" value="Unassembled WGS sequence"/>
</dbReference>